<comment type="caution">
    <text evidence="10">The sequence shown here is derived from an EMBL/GenBank/DDBJ whole genome shotgun (WGS) entry which is preliminary data.</text>
</comment>
<accession>A0AB73BW05</accession>
<dbReference type="SMART" id="SM01221">
    <property type="entry name" value="FTCD"/>
    <property type="match status" value="1"/>
</dbReference>
<dbReference type="EC" id="2.1.2.5" evidence="3"/>
<comment type="subcellular location">
    <subcellularLocation>
        <location evidence="1">Cytoplasm</location>
    </subcellularLocation>
</comment>
<comment type="pathway">
    <text evidence="2">Amino-acid degradation; L-histidine degradation into L-glutamate; L-glutamate from N-formimidoyl-L-glutamate (transferase route): step 1/1.</text>
</comment>
<evidence type="ECO:0000259" key="9">
    <source>
        <dbReference type="SMART" id="SM01222"/>
    </source>
</evidence>
<dbReference type="InterPro" id="IPR037070">
    <property type="entry name" value="Formiminotransferase_C_sf"/>
</dbReference>
<evidence type="ECO:0000256" key="2">
    <source>
        <dbReference type="ARBA" id="ARBA00005082"/>
    </source>
</evidence>
<sequence length="293" mass="33154">MDKVLMAEVNISEGKDLELVEKVKESFMNIKGIEIMDIDSNIDHNRTVFTYKGEPSSVLEATKALAAKAVELIDMRDHKGSHPRMGTVDVVPFIPVKNITMEEAVVIAKEFGKYLGSLGVPVYFYEDAQEKEYRKTLPSIRKGQYEALEEKMKDEKWIPDEGPKEFNAKSGGTVTGARFPLVAFNINLATQDLEIGRKIVKAVRAATGGFTYVRAIVLSLEEKKQIQVSMNMINYEKTPIHRVFETIKSEANRYNVNIVDTELVGPVPIYALRDILDFYLRISAEFSVDQIYF</sequence>
<dbReference type="InterPro" id="IPR004227">
    <property type="entry name" value="Formiminotransferase_cat"/>
</dbReference>
<feature type="domain" description="Formiminotransferase N-terminal subdomain" evidence="9">
    <location>
        <begin position="3"/>
        <end position="179"/>
    </location>
</feature>
<dbReference type="SMART" id="SM01222">
    <property type="entry name" value="FTCD_N"/>
    <property type="match status" value="1"/>
</dbReference>
<keyword evidence="4" id="KW-0963">Cytoplasm</keyword>
<keyword evidence="6" id="KW-0369">Histidine metabolism</keyword>
<gene>
    <name evidence="10" type="ORF">FUSO3_06245</name>
</gene>
<organism evidence="10 11">
    <name type="scientific">Fusobacterium necrophorum BL</name>
    <dbReference type="NCBI Taxonomy" id="1441732"/>
    <lineage>
        <taxon>Bacteria</taxon>
        <taxon>Fusobacteriati</taxon>
        <taxon>Fusobacteriota</taxon>
        <taxon>Fusobacteriia</taxon>
        <taxon>Fusobacteriales</taxon>
        <taxon>Fusobacteriaceae</taxon>
        <taxon>Fusobacterium</taxon>
    </lineage>
</organism>
<dbReference type="Gene3D" id="3.30.70.670">
    <property type="entry name" value="Formiminotransferase, C-terminal subdomain"/>
    <property type="match status" value="1"/>
</dbReference>
<dbReference type="PANTHER" id="PTHR12234">
    <property type="entry name" value="FORMIMINOTRANSFERASE-CYCLODEAMINASE"/>
    <property type="match status" value="1"/>
</dbReference>
<dbReference type="PANTHER" id="PTHR12234:SF8">
    <property type="entry name" value="FORMIMINOTRANSFERASE-CYCLODEAMINASE"/>
    <property type="match status" value="1"/>
</dbReference>
<dbReference type="InterPro" id="IPR022384">
    <property type="entry name" value="FormiminoTrfase_cat_dom_sf"/>
</dbReference>
<dbReference type="SUPFAM" id="SSF55116">
    <property type="entry name" value="Formiminotransferase domain of formiminotransferase-cyclodeaminase"/>
    <property type="match status" value="2"/>
</dbReference>
<dbReference type="InterPro" id="IPR037064">
    <property type="entry name" value="Formiminotransferase_N_sf"/>
</dbReference>
<protein>
    <recommendedName>
        <fullName evidence="3">glutamate formimidoyltransferase</fullName>
        <ecNumber evidence="3">2.1.2.5</ecNumber>
    </recommendedName>
</protein>
<dbReference type="Pfam" id="PF02971">
    <property type="entry name" value="FTCD"/>
    <property type="match status" value="1"/>
</dbReference>
<dbReference type="InterPro" id="IPR013802">
    <property type="entry name" value="Formiminotransferase_C"/>
</dbReference>
<dbReference type="GO" id="GO:0005737">
    <property type="term" value="C:cytoplasm"/>
    <property type="evidence" value="ECO:0007669"/>
    <property type="project" value="UniProtKB-SubCell"/>
</dbReference>
<evidence type="ECO:0000313" key="10">
    <source>
        <dbReference type="EMBL" id="KDE63026.1"/>
    </source>
</evidence>
<reference evidence="10 11" key="1">
    <citation type="submission" date="2014-01" db="EMBL/GenBank/DDBJ databases">
        <title>Comparative genomics of Fusobacterium necrophorum wild isolates.</title>
        <authorList>
            <person name="Kittichotirat W."/>
            <person name="Bumgarner R.E."/>
            <person name="Lawrence P."/>
        </authorList>
    </citation>
    <scope>NUCLEOTIDE SEQUENCE [LARGE SCALE GENOMIC DNA]</scope>
    <source>
        <strain evidence="10 11">BL</strain>
    </source>
</reference>
<keyword evidence="7" id="KW-0290">Folate-binding</keyword>
<proteinExistence type="predicted"/>
<dbReference type="GO" id="GO:0006547">
    <property type="term" value="P:L-histidine metabolic process"/>
    <property type="evidence" value="ECO:0007669"/>
    <property type="project" value="UniProtKB-KW"/>
</dbReference>
<dbReference type="GO" id="GO:0030409">
    <property type="term" value="F:glutamate formimidoyltransferase activity"/>
    <property type="evidence" value="ECO:0007669"/>
    <property type="project" value="UniProtKB-EC"/>
</dbReference>
<dbReference type="AlphaFoldDB" id="A0AB73BW05"/>
<dbReference type="InterPro" id="IPR051623">
    <property type="entry name" value="FTCD"/>
</dbReference>
<evidence type="ECO:0000256" key="1">
    <source>
        <dbReference type="ARBA" id="ARBA00004496"/>
    </source>
</evidence>
<dbReference type="GO" id="GO:0005542">
    <property type="term" value="F:folic acid binding"/>
    <property type="evidence" value="ECO:0007669"/>
    <property type="project" value="UniProtKB-KW"/>
</dbReference>
<name>A0AB73BW05_9FUSO</name>
<feature type="domain" description="Formiminotransferase C-terminal subdomain" evidence="8">
    <location>
        <begin position="180"/>
        <end position="293"/>
    </location>
</feature>
<dbReference type="InterPro" id="IPR012886">
    <property type="entry name" value="Formiminotransferase_N"/>
</dbReference>
<evidence type="ECO:0000256" key="7">
    <source>
        <dbReference type="ARBA" id="ARBA00022954"/>
    </source>
</evidence>
<evidence type="ECO:0000256" key="3">
    <source>
        <dbReference type="ARBA" id="ARBA00012252"/>
    </source>
</evidence>
<evidence type="ECO:0000313" key="11">
    <source>
        <dbReference type="Proteomes" id="UP000027473"/>
    </source>
</evidence>
<keyword evidence="5" id="KW-0808">Transferase</keyword>
<dbReference type="RefSeq" id="WP_035933231.1">
    <property type="nucleotide sequence ID" value="NZ_JAAC01000101.1"/>
</dbReference>
<evidence type="ECO:0000256" key="5">
    <source>
        <dbReference type="ARBA" id="ARBA00022679"/>
    </source>
</evidence>
<dbReference type="Proteomes" id="UP000027473">
    <property type="component" value="Unassembled WGS sequence"/>
</dbReference>
<dbReference type="EMBL" id="JAAC01000101">
    <property type="protein sequence ID" value="KDE63026.1"/>
    <property type="molecule type" value="Genomic_DNA"/>
</dbReference>
<dbReference type="NCBIfam" id="TIGR02024">
    <property type="entry name" value="FtcD"/>
    <property type="match status" value="1"/>
</dbReference>
<evidence type="ECO:0000256" key="6">
    <source>
        <dbReference type="ARBA" id="ARBA00022808"/>
    </source>
</evidence>
<evidence type="ECO:0000256" key="4">
    <source>
        <dbReference type="ARBA" id="ARBA00022490"/>
    </source>
</evidence>
<dbReference type="Gene3D" id="3.30.990.10">
    <property type="entry name" value="Formiminotransferase, N-terminal subdomain"/>
    <property type="match status" value="1"/>
</dbReference>
<evidence type="ECO:0000259" key="8">
    <source>
        <dbReference type="SMART" id="SM01221"/>
    </source>
</evidence>
<dbReference type="Pfam" id="PF07837">
    <property type="entry name" value="FTCD_N"/>
    <property type="match status" value="1"/>
</dbReference>